<dbReference type="AlphaFoldDB" id="A0AB33H2A2"/>
<dbReference type="SUPFAM" id="SSF52540">
    <property type="entry name" value="P-loop containing nucleoside triphosphate hydrolases"/>
    <property type="match status" value="1"/>
</dbReference>
<evidence type="ECO:0000313" key="2">
    <source>
        <dbReference type="EMBL" id="AXZ47763.1"/>
    </source>
</evidence>
<evidence type="ECO:0000313" key="3">
    <source>
        <dbReference type="Proteomes" id="UP000263627"/>
    </source>
</evidence>
<dbReference type="InterPro" id="IPR027417">
    <property type="entry name" value="P-loop_NTPase"/>
</dbReference>
<sequence length="746" mass="85001">MGICEMSDIEVMRLDQSVTRPEQDRYGFRYVAAQLAQSIQAIGREGSAVIGIEGVWGSGKTSLLNLLHTELDKQKEDNTFVLNISPWLDGSGTSLVESLLIPLAGIIAAEEERLLSPEDRESLEKKKILTRTARTLMEYTRATARHLAPLAQTAAMIPGVPDASGALDALSESQWLKEKEKTTTQMRTEIAEKIVGMDLSFIILLDDLDRLEPAQAVEVVRLVKSVADFPRFRYILCYDKSVLALAIKKGLGVEDGELYLQKIVQISFSLPRPESFDLRREFFSGVVGLYETVNGELPDEEFINDLNRVTDIYGAALKTPREVHLSLNNLRFRYSGIRDYVYLPDLSFLQLIRTTNPGLYDWTEEYLTERAIVESGDGSVSEEEQKLLTLNLVECLSRFRSSEAKSVTSLKNWVPGITGYKANIQQLFAQTSDEDKALMTANRRLGSTAYWRYYFAFSSPQNILPPAYFDELFRKSSNLEEYPAMARELLARINSNGVSSRTWFEHILSQLTWPMIIERTALECHGLLTFFFNAGDEIYERYRQRNRWFSRYDLDVNRVADRLLKRMLDNDRTKTMETLLSLTMEGTAWVWIANYIRDLLWQNGLAGDRAEPEDERVLNDGELNSIRHHFCERLNKGELKSLLEQDGELGGFVWAWQDIAGQESVISWITQHSDSDKAFLMLLLSLRSHIISSATGHYLALQVRDIAHLFGGEDMLQERLEHIESEDNFPDQVKDVRAAIALSKSF</sequence>
<dbReference type="InterPro" id="IPR052754">
    <property type="entry name" value="NTPase_KAP_P-loop"/>
</dbReference>
<dbReference type="Proteomes" id="UP000263627">
    <property type="component" value="Chromosome"/>
</dbReference>
<gene>
    <name evidence="2" type="ORF">AM363_12845</name>
</gene>
<proteinExistence type="predicted"/>
<evidence type="ECO:0000259" key="1">
    <source>
        <dbReference type="Pfam" id="PF07693"/>
    </source>
</evidence>
<protein>
    <submittedName>
        <fullName evidence="2">NTPase</fullName>
    </submittedName>
</protein>
<reference evidence="2 3" key="1">
    <citation type="submission" date="2018-09" db="EMBL/GenBank/DDBJ databases">
        <title>Whole genome sequencing of Citrobacter freundii AR_0116.</title>
        <authorList>
            <person name="Conlan S."/>
            <person name="Thomas P.J."/>
            <person name="Mullikin J."/>
            <person name="Frank K.M."/>
            <person name="Segre J.A."/>
        </authorList>
    </citation>
    <scope>NUCLEOTIDE SEQUENCE [LARGE SCALE GENOMIC DNA]</scope>
    <source>
        <strain evidence="2 3">AR_0116</strain>
    </source>
</reference>
<dbReference type="PANTHER" id="PTHR22674">
    <property type="entry name" value="NTPASE, KAP FAMILY P-LOOP DOMAIN-CONTAINING 1"/>
    <property type="match status" value="1"/>
</dbReference>
<feature type="domain" description="KAP NTPase" evidence="1">
    <location>
        <begin position="30"/>
        <end position="335"/>
    </location>
</feature>
<dbReference type="PANTHER" id="PTHR22674:SF6">
    <property type="entry name" value="NTPASE KAP FAMILY P-LOOP DOMAIN-CONTAINING PROTEIN 1"/>
    <property type="match status" value="1"/>
</dbReference>
<dbReference type="InterPro" id="IPR011646">
    <property type="entry name" value="KAP_P-loop"/>
</dbReference>
<name>A0AB33H2A2_CITFR</name>
<accession>A0AB33H2A2</accession>
<organism evidence="2 3">
    <name type="scientific">Citrobacter freundii</name>
    <dbReference type="NCBI Taxonomy" id="546"/>
    <lineage>
        <taxon>Bacteria</taxon>
        <taxon>Pseudomonadati</taxon>
        <taxon>Pseudomonadota</taxon>
        <taxon>Gammaproteobacteria</taxon>
        <taxon>Enterobacterales</taxon>
        <taxon>Enterobacteriaceae</taxon>
        <taxon>Citrobacter</taxon>
        <taxon>Citrobacter freundii complex</taxon>
    </lineage>
</organism>
<dbReference type="Gene3D" id="3.40.50.300">
    <property type="entry name" value="P-loop containing nucleotide triphosphate hydrolases"/>
    <property type="match status" value="1"/>
</dbReference>
<dbReference type="Pfam" id="PF07693">
    <property type="entry name" value="KAP_NTPase"/>
    <property type="match status" value="1"/>
</dbReference>
<dbReference type="EMBL" id="CP032184">
    <property type="protein sequence ID" value="AXZ47763.1"/>
    <property type="molecule type" value="Genomic_DNA"/>
</dbReference>